<name>A0A369JYJ3_HYPMA</name>
<evidence type="ECO:0000313" key="3">
    <source>
        <dbReference type="Proteomes" id="UP000076154"/>
    </source>
</evidence>
<feature type="transmembrane region" description="Helical" evidence="1">
    <location>
        <begin position="330"/>
        <end position="354"/>
    </location>
</feature>
<evidence type="ECO:0000256" key="1">
    <source>
        <dbReference type="SAM" id="Phobius"/>
    </source>
</evidence>
<keyword evidence="3" id="KW-1185">Reference proteome</keyword>
<evidence type="ECO:0000313" key="2">
    <source>
        <dbReference type="EMBL" id="RDB27421.1"/>
    </source>
</evidence>
<feature type="transmembrane region" description="Helical" evidence="1">
    <location>
        <begin position="417"/>
        <end position="443"/>
    </location>
</feature>
<dbReference type="InParanoid" id="A0A369JYJ3"/>
<dbReference type="EMBL" id="LUEZ02000017">
    <property type="protein sequence ID" value="RDB27421.1"/>
    <property type="molecule type" value="Genomic_DNA"/>
</dbReference>
<gene>
    <name evidence="2" type="ORF">Hypma_004303</name>
</gene>
<comment type="caution">
    <text evidence="2">The sequence shown here is derived from an EMBL/GenBank/DDBJ whole genome shotgun (WGS) entry which is preliminary data.</text>
</comment>
<dbReference type="Proteomes" id="UP000076154">
    <property type="component" value="Unassembled WGS sequence"/>
</dbReference>
<feature type="transmembrane region" description="Helical" evidence="1">
    <location>
        <begin position="385"/>
        <end position="405"/>
    </location>
</feature>
<dbReference type="STRING" id="39966.A0A369JYJ3"/>
<keyword evidence="1" id="KW-0472">Membrane</keyword>
<proteinExistence type="predicted"/>
<accession>A0A369JYJ3</accession>
<dbReference type="PANTHER" id="PTHR35043">
    <property type="entry name" value="TRANSCRIPTION FACTOR DOMAIN-CONTAINING PROTEIN"/>
    <property type="match status" value="1"/>
</dbReference>
<protein>
    <submittedName>
        <fullName evidence="2">Uncharacterized protein</fullName>
    </submittedName>
</protein>
<organism evidence="2 3">
    <name type="scientific">Hypsizygus marmoreus</name>
    <name type="common">White beech mushroom</name>
    <name type="synonym">Agaricus marmoreus</name>
    <dbReference type="NCBI Taxonomy" id="39966"/>
    <lineage>
        <taxon>Eukaryota</taxon>
        <taxon>Fungi</taxon>
        <taxon>Dikarya</taxon>
        <taxon>Basidiomycota</taxon>
        <taxon>Agaricomycotina</taxon>
        <taxon>Agaricomycetes</taxon>
        <taxon>Agaricomycetidae</taxon>
        <taxon>Agaricales</taxon>
        <taxon>Tricholomatineae</taxon>
        <taxon>Lyophyllaceae</taxon>
        <taxon>Hypsizygus</taxon>
    </lineage>
</organism>
<keyword evidence="1" id="KW-0812">Transmembrane</keyword>
<reference evidence="2" key="1">
    <citation type="submission" date="2018-04" db="EMBL/GenBank/DDBJ databases">
        <title>Whole genome sequencing of Hypsizygus marmoreus.</title>
        <authorList>
            <person name="Choi I.-G."/>
            <person name="Min B."/>
            <person name="Kim J.-G."/>
            <person name="Kim S."/>
            <person name="Oh Y.-L."/>
            <person name="Kong W.-S."/>
            <person name="Park H."/>
            <person name="Jeong J."/>
            <person name="Song E.-S."/>
        </authorList>
    </citation>
    <scope>NUCLEOTIDE SEQUENCE [LARGE SCALE GENOMIC DNA]</scope>
    <source>
        <strain evidence="2">51987-8</strain>
    </source>
</reference>
<feature type="transmembrane region" description="Helical" evidence="1">
    <location>
        <begin position="463"/>
        <end position="486"/>
    </location>
</feature>
<dbReference type="OrthoDB" id="9451547at2759"/>
<dbReference type="PANTHER" id="PTHR35043:SF7">
    <property type="entry name" value="TRANSCRIPTION FACTOR DOMAIN-CONTAINING PROTEIN"/>
    <property type="match status" value="1"/>
</dbReference>
<keyword evidence="1" id="KW-1133">Transmembrane helix</keyword>
<sequence length="509" mass="58039">MEGNHSLLRLVLHLGSRAQGAPRSTPLLCEDPTNCRTTWDITWSCLVTIFSCTWLAIHPNVPHPSDSMTRVYLRRLQTVLMALIAPELIILWAARQWIFANKLSKKFCKYGWTQTHGFFALMGGFMLWSDYRPSKIVTPYTLAPHELEKYILRGDIDITEEEIQDRSKGDILTKGLILLQSGWFIIQFVARCIEQLPSTELEVLTIAFAVLSIGTYGLWWNKPLNVQCAVNVRKTRYPHHNRYSDGEAEMLLPTHLYFFTNRGGKAESAAKFRQSINSDSFREVAEVEGHDRIRRVWNAMQATRRRTADFVARKSKQTNTYFQTSSPRRVLLDTVLFIPTALWAFCITPFMWVIQGHRATLWSGSERGMKVPTFYYGDLDRKERWYAVLAAVSSAVAFGVLHFLAWSFHFASSSERLLWRISVVVVACTPALLALMIFCAFAVDRKLMSALPPRVYQCLGTLLVFFSALAVCLYVAARVLLIVLAFSSLRSLPPGVHSTVNWTTFIPHI</sequence>
<dbReference type="AlphaFoldDB" id="A0A369JYJ3"/>